<dbReference type="OrthoDB" id="8123531at2759"/>
<proteinExistence type="predicted"/>
<feature type="region of interest" description="Disordered" evidence="1">
    <location>
        <begin position="864"/>
        <end position="902"/>
    </location>
</feature>
<sequence length="992" mass="99320">MMELTACAFILILISLVTATPYGYGVKGGAGTSSKAESSAVAGSFGNQGEIPVGVPFGSAFSGSFSKSSSSSASSSSASSSSSSGSFSYNSSGRGSFSSPDTKGNAGCTSGICQNTGHQGSSADFNGYDIANSAAVAGSGGTTRVSCQGSQCNGSSDKCLSGQCQSTEPSITGYDSGNKCSSGKCGPTSPSGYSASQFDESDDIHFVPHSSKSIHDSKNYSFNDKTAGYSAGSNCQHGNCGPSAISTQPTVAHGSSNSYPANSNSEVRPGYNLPVTHLETPNANSGCNPGICQTGHDSSPTSYSVPIHGSSSGCNAPGCSRDFSSPGVNPQIQYDSKKDDASEKKLPMYTGGFGGPAGMLKPNEFNIPISTTSSPVHLANPMYNTPSILLPGCQTSNCIGSPTIAVSGTSTTAQSGSYSGSVTASNNKPIYTGGFGGPPGMLKPDEYDIKVPVHSSTPSYSNHSPRPSAVCATPNCEGYATKPISESSSELPVYTGGFGGPPGVLNPNVVNVPYSTPNTHTFGAGDTTPQASFGVPNPVTVPNLDSGSTNNYRPIGVTYPGAPAVAPIIPSYPITQPLHSTGISTPECKTGNCAAYPGSVPVVTAPSGSYGNFEGCKAGNCASYPVTAVNVNTPTGTHGNSEICKTGHCAGLPTSGYYDKSEADTNSSSGLYGHPTGCKTGNCAVPNAVPSRPHGVAYPNNNLKPSIPEYTAVSGGPSDTNVPSGSGSIKCKTSNCADSLSANSGVNAQSGFDFKSKEQLPVYTGGFGGPSGLLKPNDYSKPDVTAIPNKPVPGLTIPVTCSSGNCNPKEVLPSSSGHNIGLNGAHAIASSSAHAVAYSGGFGGPPGFLTPYDNGKLDLTKVTDGQNQGTHYSGGNALDTNSARPTGTWSNTGSQGGSVVGTTVVSGSTANANTGTFDYNTQGNGVKGGSPCGEGCVGSHQNNLQSSGSYSAAGARSLSSSDALGVGGSFASSSASAHSSAAAYRKGGYGKR</sequence>
<accession>A0A8S1A7Z9</accession>
<evidence type="ECO:0000313" key="3">
    <source>
        <dbReference type="EMBL" id="CAB3240623.1"/>
    </source>
</evidence>
<dbReference type="AlphaFoldDB" id="A0A8S1A7Z9"/>
<feature type="region of interest" description="Disordered" evidence="1">
    <location>
        <begin position="966"/>
        <end position="992"/>
    </location>
</feature>
<evidence type="ECO:0000256" key="2">
    <source>
        <dbReference type="SAM" id="SignalP"/>
    </source>
</evidence>
<organism evidence="3 4">
    <name type="scientific">Arctia plantaginis</name>
    <name type="common">Wood tiger moth</name>
    <name type="synonym">Phalaena plantaginis</name>
    <dbReference type="NCBI Taxonomy" id="874455"/>
    <lineage>
        <taxon>Eukaryota</taxon>
        <taxon>Metazoa</taxon>
        <taxon>Ecdysozoa</taxon>
        <taxon>Arthropoda</taxon>
        <taxon>Hexapoda</taxon>
        <taxon>Insecta</taxon>
        <taxon>Pterygota</taxon>
        <taxon>Neoptera</taxon>
        <taxon>Endopterygota</taxon>
        <taxon>Lepidoptera</taxon>
        <taxon>Glossata</taxon>
        <taxon>Ditrysia</taxon>
        <taxon>Noctuoidea</taxon>
        <taxon>Erebidae</taxon>
        <taxon>Arctiinae</taxon>
        <taxon>Arctia</taxon>
    </lineage>
</organism>
<feature type="compositionally biased region" description="Low complexity" evidence="1">
    <location>
        <begin position="971"/>
        <end position="983"/>
    </location>
</feature>
<dbReference type="Proteomes" id="UP000494256">
    <property type="component" value="Unassembled WGS sequence"/>
</dbReference>
<name>A0A8S1A7Z9_ARCPL</name>
<feature type="signal peptide" evidence="2">
    <location>
        <begin position="1"/>
        <end position="19"/>
    </location>
</feature>
<feature type="chain" id="PRO_5035870858" evidence="2">
    <location>
        <begin position="20"/>
        <end position="992"/>
    </location>
</feature>
<feature type="compositionally biased region" description="Polar residues" evidence="1">
    <location>
        <begin position="864"/>
        <end position="891"/>
    </location>
</feature>
<dbReference type="EMBL" id="CADEBD010000309">
    <property type="protein sequence ID" value="CAB3240623.1"/>
    <property type="molecule type" value="Genomic_DNA"/>
</dbReference>
<evidence type="ECO:0000256" key="1">
    <source>
        <dbReference type="SAM" id="MobiDB-lite"/>
    </source>
</evidence>
<evidence type="ECO:0000313" key="4">
    <source>
        <dbReference type="Proteomes" id="UP000494256"/>
    </source>
</evidence>
<reference evidence="3 4" key="1">
    <citation type="submission" date="2020-04" db="EMBL/GenBank/DDBJ databases">
        <authorList>
            <person name="Wallbank WR R."/>
            <person name="Pardo Diaz C."/>
            <person name="Kozak K."/>
            <person name="Martin S."/>
            <person name="Jiggins C."/>
            <person name="Moest M."/>
            <person name="Warren A I."/>
            <person name="Byers J.R.P. K."/>
            <person name="Montejo-Kovacevich G."/>
            <person name="Yen C E."/>
        </authorList>
    </citation>
    <scope>NUCLEOTIDE SEQUENCE [LARGE SCALE GENOMIC DNA]</scope>
</reference>
<gene>
    <name evidence="3" type="ORF">APLA_LOCUS9170</name>
</gene>
<protein>
    <submittedName>
        <fullName evidence="3">Uncharacterized protein</fullName>
    </submittedName>
</protein>
<comment type="caution">
    <text evidence="3">The sequence shown here is derived from an EMBL/GenBank/DDBJ whole genome shotgun (WGS) entry which is preliminary data.</text>
</comment>
<keyword evidence="2" id="KW-0732">Signal</keyword>